<accession>A0A1I6QLM6</accession>
<evidence type="ECO:0000313" key="7">
    <source>
        <dbReference type="Proteomes" id="UP000198785"/>
    </source>
</evidence>
<dbReference type="EMBL" id="FOZZ01000002">
    <property type="protein sequence ID" value="SFS53158.1"/>
    <property type="molecule type" value="Genomic_DNA"/>
</dbReference>
<dbReference type="SUPFAM" id="SSF56349">
    <property type="entry name" value="DNA breaking-rejoining enzymes"/>
    <property type="match status" value="1"/>
</dbReference>
<dbReference type="Gene3D" id="1.10.443.10">
    <property type="entry name" value="Intergrase catalytic core"/>
    <property type="match status" value="1"/>
</dbReference>
<proteinExistence type="predicted"/>
<evidence type="ECO:0000256" key="4">
    <source>
        <dbReference type="PROSITE-ProRule" id="PRU01248"/>
    </source>
</evidence>
<sequence length="445" mass="52459">MLQLLRANFERTMATVSAKVFEHHKKADGTYNVKICVQHKRLRKYLDTTHFVVRKQLTKDFKVKDPFIADKVEQQLRDYRKIISELDDRLDYFTAESLRDYLRDKDEDVDFIKFCDQHIERLKKEKRTGTANNHRKIRNSLVDYFNRSSVSIKEINSNMLMAYERYLRSERTMTRINQLGHEVTTKEKGLSDSGLHNQMRDLRTLFNAARDHYNNEDLGIYRIKHYPFKKYKVGSPPLTKKRNNTLEQVLTIRDCVTKPGSRAELAKELYMLSFYLCGINAVDLYQLTEREIRNGRVDYNRSKTEDKRKDNAFISIKIVDEAKPLLEKYLSQLSVRYSSSDCLNWALCKGMEQLRKLIGIPELTLYWARHTFANTARNDCRMSKDDVALALNHVDEGNRTTDIYIAKDWKIVDDVQRKVIAQLRKIEIKVMKKIQAQKNTDKFAA</sequence>
<keyword evidence="7" id="KW-1185">Reference proteome</keyword>
<evidence type="ECO:0000313" key="6">
    <source>
        <dbReference type="EMBL" id="SFS53158.1"/>
    </source>
</evidence>
<dbReference type="STRING" id="683125.SAMN05660206_102397"/>
<keyword evidence="2 4" id="KW-0238">DNA-binding</keyword>
<dbReference type="AlphaFoldDB" id="A0A1I6QLM6"/>
<dbReference type="Proteomes" id="UP000198785">
    <property type="component" value="Unassembled WGS sequence"/>
</dbReference>
<evidence type="ECO:0000256" key="2">
    <source>
        <dbReference type="ARBA" id="ARBA00023125"/>
    </source>
</evidence>
<name>A0A1I6QLM6_9SPHI</name>
<dbReference type="InterPro" id="IPR010998">
    <property type="entry name" value="Integrase_recombinase_N"/>
</dbReference>
<feature type="domain" description="Core-binding (CB)" evidence="5">
    <location>
        <begin position="109"/>
        <end position="210"/>
    </location>
</feature>
<dbReference type="Gene3D" id="1.10.150.130">
    <property type="match status" value="1"/>
</dbReference>
<evidence type="ECO:0000256" key="3">
    <source>
        <dbReference type="ARBA" id="ARBA00023172"/>
    </source>
</evidence>
<reference evidence="6 7" key="1">
    <citation type="submission" date="2016-10" db="EMBL/GenBank/DDBJ databases">
        <authorList>
            <person name="de Groot N.N."/>
        </authorList>
    </citation>
    <scope>NUCLEOTIDE SEQUENCE [LARGE SCALE GENOMIC DNA]</scope>
    <source>
        <strain evidence="6 7">DSM 22789</strain>
    </source>
</reference>
<dbReference type="InterPro" id="IPR044068">
    <property type="entry name" value="CB"/>
</dbReference>
<dbReference type="InterPro" id="IPR011010">
    <property type="entry name" value="DNA_brk_join_enz"/>
</dbReference>
<evidence type="ECO:0000259" key="5">
    <source>
        <dbReference type="PROSITE" id="PS51900"/>
    </source>
</evidence>
<dbReference type="PROSITE" id="PS51900">
    <property type="entry name" value="CB"/>
    <property type="match status" value="1"/>
</dbReference>
<gene>
    <name evidence="6" type="ORF">SAMN05660206_102397</name>
</gene>
<dbReference type="GO" id="GO:0006310">
    <property type="term" value="P:DNA recombination"/>
    <property type="evidence" value="ECO:0007669"/>
    <property type="project" value="UniProtKB-KW"/>
</dbReference>
<protein>
    <submittedName>
        <fullName evidence="6">Phage integrase SAM-like domain-containing protein</fullName>
    </submittedName>
</protein>
<dbReference type="Pfam" id="PF13102">
    <property type="entry name" value="Phage_int_SAM_5"/>
    <property type="match status" value="1"/>
</dbReference>
<dbReference type="GO" id="GO:0015074">
    <property type="term" value="P:DNA integration"/>
    <property type="evidence" value="ECO:0007669"/>
    <property type="project" value="UniProtKB-KW"/>
</dbReference>
<keyword evidence="3" id="KW-0233">DNA recombination</keyword>
<evidence type="ECO:0000256" key="1">
    <source>
        <dbReference type="ARBA" id="ARBA00022908"/>
    </source>
</evidence>
<dbReference type="InterPro" id="IPR013762">
    <property type="entry name" value="Integrase-like_cat_sf"/>
</dbReference>
<keyword evidence="1" id="KW-0229">DNA integration</keyword>
<organism evidence="6 7">
    <name type="scientific">Sphingobacterium wenxiniae</name>
    <dbReference type="NCBI Taxonomy" id="683125"/>
    <lineage>
        <taxon>Bacteria</taxon>
        <taxon>Pseudomonadati</taxon>
        <taxon>Bacteroidota</taxon>
        <taxon>Sphingobacteriia</taxon>
        <taxon>Sphingobacteriales</taxon>
        <taxon>Sphingobacteriaceae</taxon>
        <taxon>Sphingobacterium</taxon>
    </lineage>
</organism>
<dbReference type="GO" id="GO:0003677">
    <property type="term" value="F:DNA binding"/>
    <property type="evidence" value="ECO:0007669"/>
    <property type="project" value="UniProtKB-UniRule"/>
</dbReference>
<dbReference type="InterPro" id="IPR025269">
    <property type="entry name" value="SAM-like_dom"/>
</dbReference>